<protein>
    <submittedName>
        <fullName evidence="2">Methyltransferase domain-containing protein</fullName>
    </submittedName>
</protein>
<evidence type="ECO:0000313" key="2">
    <source>
        <dbReference type="EMBL" id="MBJ8342032.1"/>
    </source>
</evidence>
<dbReference type="InterPro" id="IPR029063">
    <property type="entry name" value="SAM-dependent_MTases_sf"/>
</dbReference>
<keyword evidence="2" id="KW-0808">Transferase</keyword>
<sequence>MTRTGSPTPTARAADLLDPARCRTVEAHRDGYLDTLGATEPPILTFAQRLMRTTIYSTGYQLLRPSVYRLLAGAIGSNGDAERARITGLLRLEPGDTMLDIGCGPGNFTGWFGSQTFPGGLAVGVDASHQMLHRAVADNSGPAVAYVRGDAENLPFADGIADAVSCLAALYLINKPFDAIEEIYRVLKPGGRIVILTSLAPKGIPVGPLEKVSGITMFGRDAITDGLRNAGFIEIALQTGGLAQTVSAVKPTR</sequence>
<dbReference type="AlphaFoldDB" id="A0A934U645"/>
<accession>A0A934U645</accession>
<proteinExistence type="predicted"/>
<evidence type="ECO:0000259" key="1">
    <source>
        <dbReference type="Pfam" id="PF08241"/>
    </source>
</evidence>
<dbReference type="GO" id="GO:0008757">
    <property type="term" value="F:S-adenosylmethionine-dependent methyltransferase activity"/>
    <property type="evidence" value="ECO:0007669"/>
    <property type="project" value="InterPro"/>
</dbReference>
<evidence type="ECO:0000313" key="3">
    <source>
        <dbReference type="Proteomes" id="UP000655868"/>
    </source>
</evidence>
<dbReference type="Proteomes" id="UP000655868">
    <property type="component" value="Unassembled WGS sequence"/>
</dbReference>
<dbReference type="GO" id="GO:0032259">
    <property type="term" value="P:methylation"/>
    <property type="evidence" value="ECO:0007669"/>
    <property type="project" value="UniProtKB-KW"/>
</dbReference>
<dbReference type="SUPFAM" id="SSF53335">
    <property type="entry name" value="S-adenosyl-L-methionine-dependent methyltransferases"/>
    <property type="match status" value="1"/>
</dbReference>
<dbReference type="Pfam" id="PF08241">
    <property type="entry name" value="Methyltransf_11"/>
    <property type="match status" value="1"/>
</dbReference>
<dbReference type="EMBL" id="JAEMNV010000009">
    <property type="protein sequence ID" value="MBJ8342032.1"/>
    <property type="molecule type" value="Genomic_DNA"/>
</dbReference>
<keyword evidence="2" id="KW-0489">Methyltransferase</keyword>
<dbReference type="Gene3D" id="3.40.50.150">
    <property type="entry name" value="Vaccinia Virus protein VP39"/>
    <property type="match status" value="1"/>
</dbReference>
<comment type="caution">
    <text evidence="2">The sequence shown here is derived from an EMBL/GenBank/DDBJ whole genome shotgun (WGS) entry which is preliminary data.</text>
</comment>
<dbReference type="PANTHER" id="PTHR43591">
    <property type="entry name" value="METHYLTRANSFERASE"/>
    <property type="match status" value="1"/>
</dbReference>
<dbReference type="InterPro" id="IPR013216">
    <property type="entry name" value="Methyltransf_11"/>
</dbReference>
<reference evidence="2" key="1">
    <citation type="submission" date="2020-12" db="EMBL/GenBank/DDBJ databases">
        <title>Antrihabitans popcorni sp. nov. and Antrihabitans auranticaus sp. nov., isolated from a larva cave.</title>
        <authorList>
            <person name="Lee S.D."/>
            <person name="Kim I.S."/>
        </authorList>
    </citation>
    <scope>NUCLEOTIDE SEQUENCE</scope>
    <source>
        <strain evidence="2">YC3-6</strain>
    </source>
</reference>
<dbReference type="RefSeq" id="WP_199707232.1">
    <property type="nucleotide sequence ID" value="NZ_JAEMNV010000009.1"/>
</dbReference>
<dbReference type="PANTHER" id="PTHR43591:SF24">
    <property type="entry name" value="2-METHOXY-6-POLYPRENYL-1,4-BENZOQUINOL METHYLASE, MITOCHONDRIAL"/>
    <property type="match status" value="1"/>
</dbReference>
<keyword evidence="3" id="KW-1185">Reference proteome</keyword>
<dbReference type="CDD" id="cd02440">
    <property type="entry name" value="AdoMet_MTases"/>
    <property type="match status" value="1"/>
</dbReference>
<feature type="domain" description="Methyltransferase type 11" evidence="1">
    <location>
        <begin position="99"/>
        <end position="195"/>
    </location>
</feature>
<name>A0A934U645_9NOCA</name>
<organism evidence="2 3">
    <name type="scientific">Antrihabitans stalagmiti</name>
    <dbReference type="NCBI Taxonomy" id="2799499"/>
    <lineage>
        <taxon>Bacteria</taxon>
        <taxon>Bacillati</taxon>
        <taxon>Actinomycetota</taxon>
        <taxon>Actinomycetes</taxon>
        <taxon>Mycobacteriales</taxon>
        <taxon>Nocardiaceae</taxon>
        <taxon>Antrihabitans</taxon>
    </lineage>
</organism>
<gene>
    <name evidence="2" type="ORF">JGU71_24390</name>
</gene>